<reference evidence="3" key="1">
    <citation type="journal article" date="2019" name="Int. J. Syst. Evol. Microbiol.">
        <title>The Global Catalogue of Microorganisms (GCM) 10K type strain sequencing project: providing services to taxonomists for standard genome sequencing and annotation.</title>
        <authorList>
            <consortium name="The Broad Institute Genomics Platform"/>
            <consortium name="The Broad Institute Genome Sequencing Center for Infectious Disease"/>
            <person name="Wu L."/>
            <person name="Ma J."/>
        </authorList>
    </citation>
    <scope>NUCLEOTIDE SEQUENCE [LARGE SCALE GENOMIC DNA]</scope>
    <source>
        <strain evidence="3">JCM 13501</strain>
    </source>
</reference>
<dbReference type="InterPro" id="IPR046025">
    <property type="entry name" value="DUF5983"/>
</dbReference>
<dbReference type="Pfam" id="PF19419">
    <property type="entry name" value="DUF5983"/>
    <property type="match status" value="1"/>
</dbReference>
<comment type="caution">
    <text evidence="2">The sequence shown here is derived from an EMBL/GenBank/DDBJ whole genome shotgun (WGS) entry which is preliminary data.</text>
</comment>
<keyword evidence="3" id="KW-1185">Reference proteome</keyword>
<protein>
    <recommendedName>
        <fullName evidence="1">DUF5983 domain-containing protein</fullName>
    </recommendedName>
</protein>
<evidence type="ECO:0000259" key="1">
    <source>
        <dbReference type="Pfam" id="PF19419"/>
    </source>
</evidence>
<evidence type="ECO:0000313" key="2">
    <source>
        <dbReference type="EMBL" id="GGM25885.1"/>
    </source>
</evidence>
<accession>A0ABQ2H2M3</accession>
<sequence length="105" mass="12246">MSNELSLQETANELVVQVIPVISTAHIDHETAKILDEMGDRNKWCTCAKYEHGWFLYLEEFSDEGSVPVCLTLIRNWLRVMKRGPWVRLDQAYGTTDELPVYDWE</sequence>
<proteinExistence type="predicted"/>
<feature type="domain" description="DUF5983" evidence="1">
    <location>
        <begin position="20"/>
        <end position="104"/>
    </location>
</feature>
<dbReference type="Proteomes" id="UP000616499">
    <property type="component" value="Unassembled WGS sequence"/>
</dbReference>
<gene>
    <name evidence="2" type="ORF">GCM10009425_40790</name>
</gene>
<dbReference type="EMBL" id="BMNW01000011">
    <property type="protein sequence ID" value="GGM25885.1"/>
    <property type="molecule type" value="Genomic_DNA"/>
</dbReference>
<name>A0ABQ2H2M3_9PSED</name>
<organism evidence="2 3">
    <name type="scientific">Pseudomonas asuensis</name>
    <dbReference type="NCBI Taxonomy" id="1825787"/>
    <lineage>
        <taxon>Bacteria</taxon>
        <taxon>Pseudomonadati</taxon>
        <taxon>Pseudomonadota</taxon>
        <taxon>Gammaproteobacteria</taxon>
        <taxon>Pseudomonadales</taxon>
        <taxon>Pseudomonadaceae</taxon>
        <taxon>Pseudomonas</taxon>
    </lineage>
</organism>
<evidence type="ECO:0000313" key="3">
    <source>
        <dbReference type="Proteomes" id="UP000616499"/>
    </source>
</evidence>
<dbReference type="RefSeq" id="WP_188867971.1">
    <property type="nucleotide sequence ID" value="NZ_BMNW01000011.1"/>
</dbReference>